<dbReference type="AlphaFoldDB" id="A0A2I7HIR5"/>
<evidence type="ECO:0000259" key="2">
    <source>
        <dbReference type="PROSITE" id="PS50222"/>
    </source>
</evidence>
<dbReference type="PROSITE" id="PS00018">
    <property type="entry name" value="EF_HAND_1"/>
    <property type="match status" value="2"/>
</dbReference>
<accession>A0A2I7HIR5</accession>
<dbReference type="Gene3D" id="1.10.238.10">
    <property type="entry name" value="EF-hand"/>
    <property type="match status" value="1"/>
</dbReference>
<protein>
    <submittedName>
        <fullName evidence="3">EF hand</fullName>
    </submittedName>
</protein>
<evidence type="ECO:0000313" key="3">
    <source>
        <dbReference type="EMBL" id="AUQ99963.1"/>
    </source>
</evidence>
<dbReference type="Proteomes" id="UP000236447">
    <property type="component" value="Chromosome"/>
</dbReference>
<dbReference type="InterPro" id="IPR002048">
    <property type="entry name" value="EF_hand_dom"/>
</dbReference>
<dbReference type="PROSITE" id="PS50222">
    <property type="entry name" value="EF_HAND_2"/>
    <property type="match status" value="1"/>
</dbReference>
<feature type="domain" description="EF-hand" evidence="2">
    <location>
        <begin position="106"/>
        <end position="133"/>
    </location>
</feature>
<dbReference type="InterPro" id="IPR018247">
    <property type="entry name" value="EF_Hand_1_Ca_BS"/>
</dbReference>
<name>A0A2I7HIR5_9RHOB</name>
<keyword evidence="1" id="KW-0732">Signal</keyword>
<organism evidence="3 4">
    <name type="scientific">Phaeobacter inhibens</name>
    <dbReference type="NCBI Taxonomy" id="221822"/>
    <lineage>
        <taxon>Bacteria</taxon>
        <taxon>Pseudomonadati</taxon>
        <taxon>Pseudomonadota</taxon>
        <taxon>Alphaproteobacteria</taxon>
        <taxon>Rhodobacterales</taxon>
        <taxon>Roseobacteraceae</taxon>
        <taxon>Phaeobacter</taxon>
    </lineage>
</organism>
<proteinExistence type="predicted"/>
<reference evidence="3 4" key="2">
    <citation type="journal article" date="2017" name="Genome Biol. Evol.">
        <title>Trajectories and Drivers of Genome Evolution in Surface-Associated Marine Phaeobacter.</title>
        <authorList>
            <person name="Freese H.M."/>
            <person name="Sikorski J."/>
            <person name="Bunk B."/>
            <person name="Scheuner C."/>
            <person name="Meier-Kolthoff J.P."/>
            <person name="Sproer C."/>
            <person name="Gram L."/>
            <person name="Overmann J."/>
        </authorList>
    </citation>
    <scope>NUCLEOTIDE SEQUENCE [LARGE SCALE GENOMIC DNA]</scope>
    <source>
        <strain evidence="3 4">P88</strain>
    </source>
</reference>
<gene>
    <name evidence="3" type="ORF">PhaeoP88_02615</name>
</gene>
<sequence precursor="true">MNSKSTLALLLTLIAPVAAPLAAQSTETTPGQELSDLIFGSIGDGSTAEIDMGQFVDFGRSIFTSIDSNEDGAIAHGEFIEWDFGFEFIADEKGRQQAFQAARNILFANWDRNSDGTIDLREYHRAMAWDYRRADTNDDAFLSREEFLRGYTVIKTYRAALSEQ</sequence>
<evidence type="ECO:0000313" key="4">
    <source>
        <dbReference type="Proteomes" id="UP000236447"/>
    </source>
</evidence>
<dbReference type="InterPro" id="IPR011992">
    <property type="entry name" value="EF-hand-dom_pair"/>
</dbReference>
<dbReference type="GO" id="GO:0005509">
    <property type="term" value="F:calcium ion binding"/>
    <property type="evidence" value="ECO:0007669"/>
    <property type="project" value="InterPro"/>
</dbReference>
<evidence type="ECO:0000256" key="1">
    <source>
        <dbReference type="SAM" id="SignalP"/>
    </source>
</evidence>
<feature type="chain" id="PRO_5014384763" evidence="1">
    <location>
        <begin position="23"/>
        <end position="164"/>
    </location>
</feature>
<dbReference type="EMBL" id="CP010725">
    <property type="protein sequence ID" value="AUQ99963.1"/>
    <property type="molecule type" value="Genomic_DNA"/>
</dbReference>
<reference evidence="3 4" key="1">
    <citation type="journal article" date="2017" name="Front. Microbiol.">
        <title>Phaeobacter piscinae sp. nov., a species of the Roseobacter group and potential aquaculture probiont.</title>
        <authorList>
            <person name="Sonnenschein E.C."/>
            <person name="Phippen C.B.W."/>
            <person name="Nielsen K.F."/>
            <person name="Mateiu R.V."/>
            <person name="Melchiorsen J."/>
            <person name="Gram L."/>
            <person name="Overmann J."/>
            <person name="Freese H.M."/>
        </authorList>
    </citation>
    <scope>NUCLEOTIDE SEQUENCE [LARGE SCALE GENOMIC DNA]</scope>
    <source>
        <strain evidence="3 4">P88</strain>
    </source>
</reference>
<feature type="signal peptide" evidence="1">
    <location>
        <begin position="1"/>
        <end position="22"/>
    </location>
</feature>
<dbReference type="Pfam" id="PF13202">
    <property type="entry name" value="EF-hand_5"/>
    <property type="match status" value="1"/>
</dbReference>
<dbReference type="SUPFAM" id="SSF47473">
    <property type="entry name" value="EF-hand"/>
    <property type="match status" value="1"/>
</dbReference>